<feature type="compositionally biased region" description="Low complexity" evidence="2">
    <location>
        <begin position="1116"/>
        <end position="1154"/>
    </location>
</feature>
<feature type="region of interest" description="Disordered" evidence="2">
    <location>
        <begin position="1083"/>
        <end position="1167"/>
    </location>
</feature>
<feature type="compositionally biased region" description="Low complexity" evidence="2">
    <location>
        <begin position="211"/>
        <end position="221"/>
    </location>
</feature>
<sequence>MDTTTLVKPIAHMAFKANSSSHIAHSSSINSNNNSNNSSSNSTCTNSHTTTITLRNSINSLSETIMGMPRTGMAAVTLVVQRTVAKKGYHINTVNRILKPLLVGHHPPTLCLSRGRMRVVGTCQQGLRSNTMAIQANFLHRNGLMVTKSPLDTPSQWRLFINTAAESPGPVPATTTATATATAAPATFARSSVAQPIQFILICRAFGPPTTSSAMASASGTNDPRSQEPHAVARGPGHRSNNQSNHAHPQLNPQHGRYDDGTSIPPFPNGQDANTMASLSPATVIVPFGQGQAPETPSHEQLHKGLGISQDQSSWEQIPSGLVQESGNVDSETNPLADLLSNSASSTLPFDPESFLTSRAMTAIPSPPAGSAGTLVISDTGENNVDIVTGESLSAVLQQNQGGAAASAPGSSTTATASSTSMDPASLVAVLMSAMSNEPGEDDNDLVTMFSSSSSASLSAIPEMLAIRPVPIHAAATTPVITPTPPSIPATQASAPAVVVESHEEDELLEPLPVLVDTPEAPSSQDDLLLEATKALTQALQPSEDLLPLTPMNHDDDSDPEQHHHHHHHQHQHQHQHHRHHHHHRHQVATVDHSQPLDPSQQQSHPAQQQSQKQLQLSPSQQQQQQQQQQPYHGLDLEVQEPGLTEQLEQDLEQEQIQAREMLGLMLPDEAQAIAPTSSISVSAIPFHPQPELPMEEEVYDPLLDMQMDMEMMEMDQMMSKNEELPPAAAEEAVEGHVQQQHQHHQQPPVEEESHCAMSVDGAAPSPPHPTATGVPEANEMQSLQSPSSSMYHLGKVGGLRAEDRAVNMESIRRQEDTPFVPMMAQSGPAHHAGIVPLRHKRAEEDPSAEVSLVGIEGQLTKEALAEESKEPGAITAAAIADAPTTPTMRATSADMIAAEATEDEREPTPEPPAPTIPDTFPILERLYQPLLPMLRFKAARQQTRWQRHRTVSVSGGTGEGEDEENGGDDDGEENEDDDDGNGNGAKRQEGDWQSVRGGDLAFLSEMKMAVLSGSDLARFRRELTWLEERARRWEEEQQWWQRQDPIARKLLDRALGLTATHDYSPPTTPFDRHQQRQHQVTMMRESSEGRRLERRSRGVPTLPPPLPPPPPPLPLTAAAPAATGSGSGLAPASSAPISAATPTTAMAMTTTSQPAPPPPATSVHGQPPAVIRQEFRMSSATRLALSVFKVNLAAEDEEQARLVADHAALQQSVERTQSRMAHLAKKEDAVQKRILALVEQEPEREREWVKLDKMERACEAMMEQQTQQWHHEIEVLEARLRLLEDQRRAQSEAEGKGLLLSHQHEEHLLQQQQQHQHADRPLGKQAEDDDDDEDDEDYEANGPRMDMSSHSSSPSSSSRQSSNSNSEEEDGEGEDVVMNGSLLDNVEAGETRDTPLPMVMSSRTPVLTSVSTLSSNRGSGDNSINTSVSSSSNSGSNSNSSSSSVVSGGMGEEEGEGTSPMSSGLSPDSLSSSLMLSPFPASYATPASTVLAATTTTTSGLEGSGNLDLMEEVAGGGGASHDHDAAGATTNVVEAATQEEAPGMDVATVEKVAEPTDTILTTTTTTSTIPMATTTTAATALD</sequence>
<comment type="caution">
    <text evidence="3">The sequence shown here is derived from an EMBL/GenBank/DDBJ whole genome shotgun (WGS) entry which is preliminary data.</text>
</comment>
<reference evidence="3" key="1">
    <citation type="journal article" date="2020" name="Fungal Divers.">
        <title>Resolving the Mortierellaceae phylogeny through synthesis of multi-gene phylogenetics and phylogenomics.</title>
        <authorList>
            <person name="Vandepol N."/>
            <person name="Liber J."/>
            <person name="Desiro A."/>
            <person name="Na H."/>
            <person name="Kennedy M."/>
            <person name="Barry K."/>
            <person name="Grigoriev I.V."/>
            <person name="Miller A.N."/>
            <person name="O'Donnell K."/>
            <person name="Stajich J.E."/>
            <person name="Bonito G."/>
        </authorList>
    </citation>
    <scope>NUCLEOTIDE SEQUENCE</scope>
    <source>
        <strain evidence="3">BC1065</strain>
    </source>
</reference>
<feature type="compositionally biased region" description="Acidic residues" evidence="2">
    <location>
        <begin position="1328"/>
        <end position="1340"/>
    </location>
</feature>
<evidence type="ECO:0000313" key="3">
    <source>
        <dbReference type="EMBL" id="KAG0269339.1"/>
    </source>
</evidence>
<evidence type="ECO:0000256" key="1">
    <source>
        <dbReference type="SAM" id="Coils"/>
    </source>
</evidence>
<protein>
    <submittedName>
        <fullName evidence="3">Uncharacterized protein</fullName>
    </submittedName>
</protein>
<feature type="compositionally biased region" description="Low complexity" evidence="2">
    <location>
        <begin position="599"/>
        <end position="631"/>
    </location>
</feature>
<feature type="compositionally biased region" description="Low complexity" evidence="2">
    <location>
        <begin position="734"/>
        <end position="749"/>
    </location>
</feature>
<feature type="region of interest" description="Disordered" evidence="2">
    <location>
        <begin position="734"/>
        <end position="793"/>
    </location>
</feature>
<feature type="region of interest" description="Disordered" evidence="2">
    <location>
        <begin position="211"/>
        <end position="275"/>
    </location>
</feature>
<accession>A0A9P6UCN6</accession>
<feature type="compositionally biased region" description="Low complexity" evidence="2">
    <location>
        <begin position="1458"/>
        <end position="1471"/>
    </location>
</feature>
<keyword evidence="1" id="KW-0175">Coiled coil</keyword>
<feature type="region of interest" description="Disordered" evidence="2">
    <location>
        <begin position="22"/>
        <end position="48"/>
    </location>
</feature>
<keyword evidence="4" id="KW-1185">Reference proteome</keyword>
<dbReference type="EMBL" id="JAAAJB010000027">
    <property type="protein sequence ID" value="KAG0269339.1"/>
    <property type="molecule type" value="Genomic_DNA"/>
</dbReference>
<gene>
    <name evidence="3" type="ORF">DFQ27_003848</name>
</gene>
<dbReference type="Proteomes" id="UP000807716">
    <property type="component" value="Unassembled WGS sequence"/>
</dbReference>
<feature type="compositionally biased region" description="Low complexity" evidence="2">
    <location>
        <begin position="1402"/>
        <end position="1448"/>
    </location>
</feature>
<feature type="compositionally biased region" description="Acidic residues" evidence="2">
    <location>
        <begin position="960"/>
        <end position="981"/>
    </location>
</feature>
<feature type="region of interest" description="Disordered" evidence="2">
    <location>
        <begin position="946"/>
        <end position="993"/>
    </location>
</feature>
<feature type="compositionally biased region" description="Polar residues" evidence="2">
    <location>
        <begin position="239"/>
        <end position="253"/>
    </location>
</feature>
<feature type="region of interest" description="Disordered" evidence="2">
    <location>
        <begin position="900"/>
        <end position="920"/>
    </location>
</feature>
<feature type="coiled-coil region" evidence="1">
    <location>
        <begin position="1267"/>
        <end position="1294"/>
    </location>
</feature>
<feature type="region of interest" description="Disordered" evidence="2">
    <location>
        <begin position="542"/>
        <end position="631"/>
    </location>
</feature>
<feature type="compositionally biased region" description="Low complexity" evidence="2">
    <location>
        <begin position="1349"/>
        <end position="1366"/>
    </location>
</feature>
<feature type="compositionally biased region" description="Basic residues" evidence="2">
    <location>
        <begin position="563"/>
        <end position="587"/>
    </location>
</feature>
<organism evidence="3 4">
    <name type="scientific">Actinomortierella ambigua</name>
    <dbReference type="NCBI Taxonomy" id="1343610"/>
    <lineage>
        <taxon>Eukaryota</taxon>
        <taxon>Fungi</taxon>
        <taxon>Fungi incertae sedis</taxon>
        <taxon>Mucoromycota</taxon>
        <taxon>Mortierellomycotina</taxon>
        <taxon>Mortierellomycetes</taxon>
        <taxon>Mortierellales</taxon>
        <taxon>Mortierellaceae</taxon>
        <taxon>Actinomortierella</taxon>
    </lineage>
</organism>
<feature type="compositionally biased region" description="Pro residues" evidence="2">
    <location>
        <begin position="1102"/>
        <end position="1115"/>
    </location>
</feature>
<feature type="compositionally biased region" description="Acidic residues" evidence="2">
    <location>
        <begin position="1367"/>
        <end position="1376"/>
    </location>
</feature>
<dbReference type="OrthoDB" id="2449188at2759"/>
<proteinExistence type="predicted"/>
<name>A0A9P6UCN6_9FUNG</name>
<feature type="compositionally biased region" description="Basic and acidic residues" evidence="2">
    <location>
        <begin position="1317"/>
        <end position="1327"/>
    </location>
</feature>
<feature type="region of interest" description="Disordered" evidence="2">
    <location>
        <begin position="1308"/>
        <end position="1376"/>
    </location>
</feature>
<feature type="compositionally biased region" description="Polar residues" evidence="2">
    <location>
        <begin position="780"/>
        <end position="791"/>
    </location>
</feature>
<evidence type="ECO:0000313" key="4">
    <source>
        <dbReference type="Proteomes" id="UP000807716"/>
    </source>
</evidence>
<feature type="region of interest" description="Disordered" evidence="2">
    <location>
        <begin position="1390"/>
        <end position="1471"/>
    </location>
</feature>
<evidence type="ECO:0000256" key="2">
    <source>
        <dbReference type="SAM" id="MobiDB-lite"/>
    </source>
</evidence>